<comment type="caution">
    <text evidence="1">The sequence shown here is derived from an EMBL/GenBank/DDBJ whole genome shotgun (WGS) entry which is preliminary data.</text>
</comment>
<dbReference type="Proteomes" id="UP000700732">
    <property type="component" value="Unassembled WGS sequence"/>
</dbReference>
<accession>A0ABR6WEU6</accession>
<sequence>MKDKFDNRTQLLPTKVLLQLGLDGRTISSSAYPSFGFGGRDSVGHLVLNINI</sequence>
<evidence type="ECO:0000313" key="2">
    <source>
        <dbReference type="Proteomes" id="UP000700732"/>
    </source>
</evidence>
<dbReference type="EMBL" id="VFIA01000049">
    <property type="protein sequence ID" value="MBC3794531.1"/>
    <property type="molecule type" value="Genomic_DNA"/>
</dbReference>
<protein>
    <submittedName>
        <fullName evidence="1">Uncharacterized protein</fullName>
    </submittedName>
</protein>
<proteinExistence type="predicted"/>
<evidence type="ECO:0000313" key="1">
    <source>
        <dbReference type="EMBL" id="MBC3794531.1"/>
    </source>
</evidence>
<keyword evidence="2" id="KW-1185">Reference proteome</keyword>
<reference evidence="1 2" key="1">
    <citation type="submission" date="2019-06" db="EMBL/GenBank/DDBJ databases">
        <title>Spirosoma utsteinense sp. nov. isolated from Antarctic ice-free soils.</title>
        <authorList>
            <person name="Tahon G."/>
        </authorList>
    </citation>
    <scope>NUCLEOTIDE SEQUENCE [LARGE SCALE GENOMIC DNA]</scope>
    <source>
        <strain evidence="1 2">LMG 31447</strain>
    </source>
</reference>
<gene>
    <name evidence="1" type="ORF">FH603_5060</name>
</gene>
<name>A0ABR6WEU6_9BACT</name>
<organism evidence="1 2">
    <name type="scientific">Spirosoma utsteinense</name>
    <dbReference type="NCBI Taxonomy" id="2585773"/>
    <lineage>
        <taxon>Bacteria</taxon>
        <taxon>Pseudomonadati</taxon>
        <taxon>Bacteroidota</taxon>
        <taxon>Cytophagia</taxon>
        <taxon>Cytophagales</taxon>
        <taxon>Cytophagaceae</taxon>
        <taxon>Spirosoma</taxon>
    </lineage>
</organism>
<dbReference type="RefSeq" id="WP_186741160.1">
    <property type="nucleotide sequence ID" value="NZ_VFIA01000049.1"/>
</dbReference>